<accession>A0A7D4NXD3</accession>
<dbReference type="Proteomes" id="UP000504724">
    <property type="component" value="Chromosome"/>
</dbReference>
<proteinExistence type="predicted"/>
<dbReference type="KEGG" id="txa:HQN79_02145"/>
<dbReference type="PANTHER" id="PTHR34387">
    <property type="entry name" value="SLR1258 PROTEIN"/>
    <property type="match status" value="1"/>
</dbReference>
<sequence length="240" mass="27119">MPTKQSRRSLFFTLSSFALFLCTLSMQPALAGDKEPSGHKIHFSITESENVDNDRVSITFSHVAQGATPQAVTEQINKRMKSAFAVLKRYPDIVAQTSQYNIYPVYQKQLISHWRGQQSLSIHFENRPQEMAVLDEIQPHLEYKSMQFSVSDTRRKAVLEQLTRKAIQTYRKRAQLIASEFASNEYQLLETHINTPNIPIARALYARAETAMASDMSAPSVAAGESKIQIQVSGNLLLKQ</sequence>
<dbReference type="AlphaFoldDB" id="A0A7D4NXD3"/>
<dbReference type="InterPro" id="IPR007497">
    <property type="entry name" value="SIMPL/DUF541"/>
</dbReference>
<dbReference type="RefSeq" id="WP_173284056.1">
    <property type="nucleotide sequence ID" value="NZ_CP054020.1"/>
</dbReference>
<dbReference type="Gene3D" id="3.30.110.170">
    <property type="entry name" value="Protein of unknown function (DUF541), domain 1"/>
    <property type="match status" value="1"/>
</dbReference>
<organism evidence="2 3">
    <name type="scientific">Thiomicrorhabdus xiamenensis</name>
    <dbReference type="NCBI Taxonomy" id="2739063"/>
    <lineage>
        <taxon>Bacteria</taxon>
        <taxon>Pseudomonadati</taxon>
        <taxon>Pseudomonadota</taxon>
        <taxon>Gammaproteobacteria</taxon>
        <taxon>Thiotrichales</taxon>
        <taxon>Piscirickettsiaceae</taxon>
        <taxon>Thiomicrorhabdus</taxon>
    </lineage>
</organism>
<evidence type="ECO:0000256" key="1">
    <source>
        <dbReference type="SAM" id="SignalP"/>
    </source>
</evidence>
<dbReference type="EMBL" id="CP054020">
    <property type="protein sequence ID" value="QKI88458.1"/>
    <property type="molecule type" value="Genomic_DNA"/>
</dbReference>
<keyword evidence="3" id="KW-1185">Reference proteome</keyword>
<gene>
    <name evidence="2" type="ORF">HQN79_02145</name>
</gene>
<dbReference type="Gene3D" id="3.30.70.2970">
    <property type="entry name" value="Protein of unknown function (DUF541), domain 2"/>
    <property type="match status" value="1"/>
</dbReference>
<dbReference type="Pfam" id="PF04402">
    <property type="entry name" value="SIMPL"/>
    <property type="match status" value="1"/>
</dbReference>
<keyword evidence="1" id="KW-0732">Signal</keyword>
<reference evidence="2 3" key="1">
    <citation type="submission" date="2020-05" db="EMBL/GenBank/DDBJ databases">
        <title>Thiomicrorhabdus sediminis sp.nov. and Thiomicrorhabdus xiamenensis sp.nov., novel sulfur-oxidizing bacteria isolated from coastal sediment.</title>
        <authorList>
            <person name="Liu X."/>
        </authorList>
    </citation>
    <scope>NUCLEOTIDE SEQUENCE [LARGE SCALE GENOMIC DNA]</scope>
    <source>
        <strain evidence="2 3">G2</strain>
    </source>
</reference>
<dbReference type="InterPro" id="IPR052022">
    <property type="entry name" value="26kDa_periplasmic_antigen"/>
</dbReference>
<evidence type="ECO:0000313" key="3">
    <source>
        <dbReference type="Proteomes" id="UP000504724"/>
    </source>
</evidence>
<feature type="chain" id="PRO_5028932273" evidence="1">
    <location>
        <begin position="32"/>
        <end position="240"/>
    </location>
</feature>
<name>A0A7D4NXD3_9GAMM</name>
<dbReference type="PANTHER" id="PTHR34387:SF1">
    <property type="entry name" value="PERIPLASMIC IMMUNOGENIC PROTEIN"/>
    <property type="match status" value="1"/>
</dbReference>
<protein>
    <submittedName>
        <fullName evidence="2">SIMPL domain-containing protein</fullName>
    </submittedName>
</protein>
<evidence type="ECO:0000313" key="2">
    <source>
        <dbReference type="EMBL" id="QKI88458.1"/>
    </source>
</evidence>
<feature type="signal peptide" evidence="1">
    <location>
        <begin position="1"/>
        <end position="31"/>
    </location>
</feature>
<dbReference type="GO" id="GO:0006974">
    <property type="term" value="P:DNA damage response"/>
    <property type="evidence" value="ECO:0007669"/>
    <property type="project" value="TreeGrafter"/>
</dbReference>